<feature type="non-terminal residue" evidence="1">
    <location>
        <position position="1"/>
    </location>
</feature>
<dbReference type="EMBL" id="VNHO01000010">
    <property type="protein sequence ID" value="TYP55505.1"/>
    <property type="molecule type" value="Genomic_DNA"/>
</dbReference>
<protein>
    <submittedName>
        <fullName evidence="1">Uncharacterized protein</fullName>
    </submittedName>
</protein>
<proteinExistence type="predicted"/>
<accession>A0A5S5ASV0</accession>
<evidence type="ECO:0000313" key="1">
    <source>
        <dbReference type="EMBL" id="TYP55505.1"/>
    </source>
</evidence>
<name>A0A5S5ASV0_9FIRM</name>
<sequence>RTIQNARPDHRAGICRCEGKAWHALYKSTRLEESRTLPHASFRMHEFKKAGFMEEKTGNVSANSPRFTFVFLKNFLRLQQKAAFRMHNLKAALSTSWLPLIKGQRSFLSILEKQGQRPRTGMGPDYRPDPGNYDFPRIEPLLYGLRKL</sequence>
<evidence type="ECO:0000313" key="2">
    <source>
        <dbReference type="Proteomes" id="UP000322294"/>
    </source>
</evidence>
<keyword evidence="2" id="KW-1185">Reference proteome</keyword>
<dbReference type="Proteomes" id="UP000322294">
    <property type="component" value="Unassembled WGS sequence"/>
</dbReference>
<gene>
    <name evidence="1" type="ORF">LZ11_01220</name>
</gene>
<comment type="caution">
    <text evidence="1">The sequence shown here is derived from an EMBL/GenBank/DDBJ whole genome shotgun (WGS) entry which is preliminary data.</text>
</comment>
<dbReference type="AlphaFoldDB" id="A0A5S5ASV0"/>
<reference evidence="1 2" key="1">
    <citation type="submission" date="2019-07" db="EMBL/GenBank/DDBJ databases">
        <title>Genomic Encyclopedia of Type Strains, Phase I: the one thousand microbial genomes (KMG-I) project.</title>
        <authorList>
            <person name="Kyrpides N."/>
        </authorList>
    </citation>
    <scope>NUCLEOTIDE SEQUENCE [LARGE SCALE GENOMIC DNA]</scope>
    <source>
        <strain evidence="1 2">DSM 16647</strain>
    </source>
</reference>
<organism evidence="1 2">
    <name type="scientific">Thermosediminibacter litoriperuensis</name>
    <dbReference type="NCBI Taxonomy" id="291989"/>
    <lineage>
        <taxon>Bacteria</taxon>
        <taxon>Bacillati</taxon>
        <taxon>Bacillota</taxon>
        <taxon>Clostridia</taxon>
        <taxon>Thermosediminibacterales</taxon>
        <taxon>Thermosediminibacteraceae</taxon>
        <taxon>Thermosediminibacter</taxon>
    </lineage>
</organism>